<evidence type="ECO:0000256" key="1">
    <source>
        <dbReference type="SAM" id="SignalP"/>
    </source>
</evidence>
<proteinExistence type="predicted"/>
<evidence type="ECO:0000313" key="3">
    <source>
        <dbReference type="EMBL" id="MDG4946154.1"/>
    </source>
</evidence>
<reference evidence="3" key="1">
    <citation type="submission" date="2022-07" db="EMBL/GenBank/DDBJ databases">
        <title>Description and genome-wide analysis of Profundicola chukchiensis gen. nov., sp. nov., marine bacteria isolated from bottom sediments of the Chukchi Sea.</title>
        <authorList>
            <person name="Romanenko L."/>
            <person name="Otstavnykh N."/>
            <person name="Kurilenko V."/>
            <person name="Eremeev V."/>
            <person name="Velansky P."/>
            <person name="Mikhailov V."/>
            <person name="Isaeva M."/>
        </authorList>
    </citation>
    <scope>NUCLEOTIDE SEQUENCE</scope>
    <source>
        <strain evidence="3">KMM 9713</strain>
    </source>
</reference>
<organism evidence="3 4">
    <name type="scientific">Profundicola chukchiensis</name>
    <dbReference type="NCBI Taxonomy" id="2961959"/>
    <lineage>
        <taxon>Bacteria</taxon>
        <taxon>Pseudomonadati</taxon>
        <taxon>Bacteroidota</taxon>
        <taxon>Flavobacteriia</taxon>
        <taxon>Flavobacteriales</taxon>
        <taxon>Weeksellaceae</taxon>
        <taxon>Profundicola</taxon>
    </lineage>
</organism>
<dbReference type="RefSeq" id="WP_304417518.1">
    <property type="nucleotide sequence ID" value="NZ_JANAIE010000006.1"/>
</dbReference>
<gene>
    <name evidence="3" type="ORF">NMK71_06980</name>
</gene>
<protein>
    <submittedName>
        <fullName evidence="3">PorT family protein</fullName>
    </submittedName>
</protein>
<sequence>MRKIFALFTIMFIVSAQAQWKPNFDKEDKNNAEDQKRLSYGYFLGLNYFDFKMHPSETGINDLGRFDVESEAKMGFSAGLMGKLKLNDRFDLFIQPGIHFTERNLYFNNIHEGGIYDNPYNGTPYLASANDSIREIKSSYIDIPILLQIHGDRWFNTRPYLQAGVGYMVNMQSEESSEDDNFDGIFRLKTHSFSYQIEGGISIYFRRFKLTPSVKGIFFFNNELVADDPDTPPIWAGAFSSMHTRAIMFSLKFE</sequence>
<accession>A0A9X4RXD1</accession>
<dbReference type="InterPro" id="IPR025665">
    <property type="entry name" value="Beta-barrel_OMP_2"/>
</dbReference>
<dbReference type="Gene3D" id="2.40.160.20">
    <property type="match status" value="1"/>
</dbReference>
<dbReference type="Pfam" id="PF13568">
    <property type="entry name" value="OMP_b-brl_2"/>
    <property type="match status" value="1"/>
</dbReference>
<evidence type="ECO:0000259" key="2">
    <source>
        <dbReference type="Pfam" id="PF13568"/>
    </source>
</evidence>
<evidence type="ECO:0000313" key="4">
    <source>
        <dbReference type="Proteomes" id="UP001152599"/>
    </source>
</evidence>
<dbReference type="Proteomes" id="UP001152599">
    <property type="component" value="Unassembled WGS sequence"/>
</dbReference>
<dbReference type="EMBL" id="JANCMU010000003">
    <property type="protein sequence ID" value="MDG4946154.1"/>
    <property type="molecule type" value="Genomic_DNA"/>
</dbReference>
<keyword evidence="4" id="KW-1185">Reference proteome</keyword>
<keyword evidence="1" id="KW-0732">Signal</keyword>
<feature type="domain" description="Outer membrane protein beta-barrel" evidence="2">
    <location>
        <begin position="29"/>
        <end position="222"/>
    </location>
</feature>
<comment type="caution">
    <text evidence="3">The sequence shown here is derived from an EMBL/GenBank/DDBJ whole genome shotgun (WGS) entry which is preliminary data.</text>
</comment>
<feature type="signal peptide" evidence="1">
    <location>
        <begin position="1"/>
        <end position="18"/>
    </location>
</feature>
<dbReference type="AlphaFoldDB" id="A0A9X4RXD1"/>
<feature type="chain" id="PRO_5040818252" evidence="1">
    <location>
        <begin position="19"/>
        <end position="254"/>
    </location>
</feature>
<name>A0A9X4RXD1_9FLAO</name>